<evidence type="ECO:0000313" key="12">
    <source>
        <dbReference type="Proteomes" id="UP001356427"/>
    </source>
</evidence>
<dbReference type="Proteomes" id="UP001356427">
    <property type="component" value="Unassembled WGS sequence"/>
</dbReference>
<keyword evidence="5" id="KW-0966">Cell projection</keyword>
<dbReference type="InterPro" id="IPR010796">
    <property type="entry name" value="C2_B9-type_dom"/>
</dbReference>
<comment type="similarity">
    <text evidence="7">Belongs to the B9D family.</text>
</comment>
<gene>
    <name evidence="11" type="ORF">J4Q44_G00243370</name>
</gene>
<dbReference type="AlphaFoldDB" id="A0AAN8QXW9"/>
<dbReference type="GO" id="GO:0036038">
    <property type="term" value="C:MKS complex"/>
    <property type="evidence" value="ECO:0007669"/>
    <property type="project" value="TreeGrafter"/>
</dbReference>
<evidence type="ECO:0000256" key="1">
    <source>
        <dbReference type="ARBA" id="ARBA00004120"/>
    </source>
</evidence>
<feature type="compositionally biased region" description="Basic and acidic residues" evidence="9">
    <location>
        <begin position="134"/>
        <end position="149"/>
    </location>
</feature>
<evidence type="ECO:0000256" key="9">
    <source>
        <dbReference type="SAM" id="MobiDB-lite"/>
    </source>
</evidence>
<comment type="subcellular location">
    <subcellularLocation>
        <location evidence="1">Cytoplasm</location>
        <location evidence="1">Cytoskeleton</location>
        <location evidence="1">Cilium basal body</location>
    </subcellularLocation>
</comment>
<dbReference type="EMBL" id="JAGTTL010000022">
    <property type="protein sequence ID" value="KAK6305557.1"/>
    <property type="molecule type" value="Genomic_DNA"/>
</dbReference>
<evidence type="ECO:0000256" key="7">
    <source>
        <dbReference type="ARBA" id="ARBA00038411"/>
    </source>
</evidence>
<dbReference type="Pfam" id="PF07162">
    <property type="entry name" value="B9-C2"/>
    <property type="match status" value="1"/>
</dbReference>
<dbReference type="PANTHER" id="PTHR12968">
    <property type="entry name" value="B9 DOMAIN-CONTAINING"/>
    <property type="match status" value="1"/>
</dbReference>
<evidence type="ECO:0000259" key="10">
    <source>
        <dbReference type="PROSITE" id="PS50003"/>
    </source>
</evidence>
<name>A0AAN8QXW9_9TELE</name>
<keyword evidence="3" id="KW-0970">Cilium biogenesis/degradation</keyword>
<evidence type="ECO:0000256" key="8">
    <source>
        <dbReference type="ARBA" id="ARBA00039272"/>
    </source>
</evidence>
<evidence type="ECO:0000256" key="2">
    <source>
        <dbReference type="ARBA" id="ARBA00022490"/>
    </source>
</evidence>
<dbReference type="SUPFAM" id="SSF50729">
    <property type="entry name" value="PH domain-like"/>
    <property type="match status" value="1"/>
</dbReference>
<evidence type="ECO:0000256" key="4">
    <source>
        <dbReference type="ARBA" id="ARBA00023212"/>
    </source>
</evidence>
<dbReference type="PANTHER" id="PTHR12968:SF2">
    <property type="entry name" value="B9 DOMAIN-CONTAINING PROTEIN 2"/>
    <property type="match status" value="1"/>
</dbReference>
<reference evidence="11 12" key="1">
    <citation type="submission" date="2021-04" db="EMBL/GenBank/DDBJ databases">
        <authorList>
            <person name="De Guttry C."/>
            <person name="Zahm M."/>
            <person name="Klopp C."/>
            <person name="Cabau C."/>
            <person name="Louis A."/>
            <person name="Berthelot C."/>
            <person name="Parey E."/>
            <person name="Roest Crollius H."/>
            <person name="Montfort J."/>
            <person name="Robinson-Rechavi M."/>
            <person name="Bucao C."/>
            <person name="Bouchez O."/>
            <person name="Gislard M."/>
            <person name="Lluch J."/>
            <person name="Milhes M."/>
            <person name="Lampietro C."/>
            <person name="Lopez Roques C."/>
            <person name="Donnadieu C."/>
            <person name="Braasch I."/>
            <person name="Desvignes T."/>
            <person name="Postlethwait J."/>
            <person name="Bobe J."/>
            <person name="Wedekind C."/>
            <person name="Guiguen Y."/>
        </authorList>
    </citation>
    <scope>NUCLEOTIDE SEQUENCE [LARGE SCALE GENOMIC DNA]</scope>
    <source>
        <strain evidence="11">Cs_M1</strain>
        <tissue evidence="11">Blood</tissue>
    </source>
</reference>
<evidence type="ECO:0000256" key="3">
    <source>
        <dbReference type="ARBA" id="ARBA00022794"/>
    </source>
</evidence>
<dbReference type="CDD" id="cd00821">
    <property type="entry name" value="PH"/>
    <property type="match status" value="1"/>
</dbReference>
<organism evidence="11 12">
    <name type="scientific">Coregonus suidteri</name>
    <dbReference type="NCBI Taxonomy" id="861788"/>
    <lineage>
        <taxon>Eukaryota</taxon>
        <taxon>Metazoa</taxon>
        <taxon>Chordata</taxon>
        <taxon>Craniata</taxon>
        <taxon>Vertebrata</taxon>
        <taxon>Euteleostomi</taxon>
        <taxon>Actinopterygii</taxon>
        <taxon>Neopterygii</taxon>
        <taxon>Teleostei</taxon>
        <taxon>Protacanthopterygii</taxon>
        <taxon>Salmoniformes</taxon>
        <taxon>Salmonidae</taxon>
        <taxon>Coregoninae</taxon>
        <taxon>Coregonus</taxon>
    </lineage>
</organism>
<evidence type="ECO:0000313" key="11">
    <source>
        <dbReference type="EMBL" id="KAK6305557.1"/>
    </source>
</evidence>
<protein>
    <recommendedName>
        <fullName evidence="8">B9 domain-containing protein 2</fullName>
    </recommendedName>
</protein>
<dbReference type="PROSITE" id="PS50003">
    <property type="entry name" value="PH_DOMAIN"/>
    <property type="match status" value="1"/>
</dbReference>
<dbReference type="InterPro" id="IPR011993">
    <property type="entry name" value="PH-like_dom_sf"/>
</dbReference>
<dbReference type="Gene3D" id="2.30.29.30">
    <property type="entry name" value="Pleckstrin-homology domain (PH domain)/Phosphotyrosine-binding domain (PTB)"/>
    <property type="match status" value="1"/>
</dbReference>
<comment type="caution">
    <text evidence="11">The sequence shown here is derived from an EMBL/GenBank/DDBJ whole genome shotgun (WGS) entry which is preliminary data.</text>
</comment>
<feature type="domain" description="PH" evidence="10">
    <location>
        <begin position="13"/>
        <end position="115"/>
    </location>
</feature>
<accession>A0AAN8QXW9</accession>
<keyword evidence="4" id="KW-0206">Cytoskeleton</keyword>
<proteinExistence type="inferred from homology"/>
<evidence type="ECO:0000256" key="6">
    <source>
        <dbReference type="ARBA" id="ARBA00037672"/>
    </source>
</evidence>
<dbReference type="PROSITE" id="PS51381">
    <property type="entry name" value="C2_B9"/>
    <property type="match status" value="1"/>
</dbReference>
<dbReference type="GO" id="GO:0060271">
    <property type="term" value="P:cilium assembly"/>
    <property type="evidence" value="ECO:0007669"/>
    <property type="project" value="TreeGrafter"/>
</dbReference>
<dbReference type="Pfam" id="PF00169">
    <property type="entry name" value="PH"/>
    <property type="match status" value="1"/>
</dbReference>
<keyword evidence="2" id="KW-0963">Cytoplasm</keyword>
<dbReference type="InterPro" id="IPR001849">
    <property type="entry name" value="PH_domain"/>
</dbReference>
<sequence>MHSSFFLSPTNHHFSLPGGFMFKQWKERYLILTADGCVLVSRDAVSPPDQMVALQGGCEAIVEGREILDLPKLPTGGRRDCCFALILPQEKFLLLLADNAEDCSQWVNMLRKVRESVSSPMSSCRRHNASTRCITDRDPLPDPISDKDPPTPPLSQKSPHMKRDKGTSRSVGCLRHGTSHDAQAVRAVYLLMGGAAASSAMGYLGACSPANPDVRPPDLPPTTDFSNLGSAGAYHSCNQTVVDSPHFHSFDFEGADSDFDAFDLNPWGKGAAQIPVMAELHIIGQIVGASGFPHSSLFCKWGIHTGGAWRLLSGLKEGQTQVDLPQTGDMAYWSHPIDLHYTTKGLQGWPKLHLQVWHQDSFGRCHLYGYGYCHVPSSPGHHHVRCVTWRPLGSWQEQLAQTFVGGGPQLRSPDLVYSGADRYRLHTVAMGTVELELGIIMRHFDRYGVES</sequence>
<keyword evidence="12" id="KW-1185">Reference proteome</keyword>
<feature type="region of interest" description="Disordered" evidence="9">
    <location>
        <begin position="121"/>
        <end position="175"/>
    </location>
</feature>
<comment type="function">
    <text evidence="6">Component of the tectonic-like complex, a complex localized at the transition zone of primary cilia and acting as a barrier that prevents diffusion of transmembrane proteins between the cilia and plasma membranes.</text>
</comment>
<evidence type="ECO:0000256" key="5">
    <source>
        <dbReference type="ARBA" id="ARBA00023273"/>
    </source>
</evidence>